<keyword evidence="3" id="KW-1185">Reference proteome</keyword>
<sequence length="93" mass="10501">MAFRQTELTLKVHPRLFAAPPSKSPDTSTTTAKKVSSSIHSIMKKILTLGRTQRQTESCPTLRSILDFNITPQLSLRVRMLSLKAKEEKTFKT</sequence>
<dbReference type="AlphaFoldDB" id="A0AAV4NZ12"/>
<feature type="compositionally biased region" description="Low complexity" evidence="1">
    <location>
        <begin position="18"/>
        <end position="36"/>
    </location>
</feature>
<feature type="region of interest" description="Disordered" evidence="1">
    <location>
        <begin position="14"/>
        <end position="36"/>
    </location>
</feature>
<comment type="caution">
    <text evidence="2">The sequence shown here is derived from an EMBL/GenBank/DDBJ whole genome shotgun (WGS) entry which is preliminary data.</text>
</comment>
<dbReference type="Proteomes" id="UP001054945">
    <property type="component" value="Unassembled WGS sequence"/>
</dbReference>
<reference evidence="2 3" key="1">
    <citation type="submission" date="2021-06" db="EMBL/GenBank/DDBJ databases">
        <title>Caerostris extrusa draft genome.</title>
        <authorList>
            <person name="Kono N."/>
            <person name="Arakawa K."/>
        </authorList>
    </citation>
    <scope>NUCLEOTIDE SEQUENCE [LARGE SCALE GENOMIC DNA]</scope>
</reference>
<name>A0AAV4NZ12_CAEEX</name>
<protein>
    <submittedName>
        <fullName evidence="2">Uncharacterized protein</fullName>
    </submittedName>
</protein>
<proteinExistence type="predicted"/>
<evidence type="ECO:0000313" key="3">
    <source>
        <dbReference type="Proteomes" id="UP001054945"/>
    </source>
</evidence>
<gene>
    <name evidence="2" type="ORF">CEXT_504231</name>
</gene>
<evidence type="ECO:0000256" key="1">
    <source>
        <dbReference type="SAM" id="MobiDB-lite"/>
    </source>
</evidence>
<accession>A0AAV4NZ12</accession>
<organism evidence="2 3">
    <name type="scientific">Caerostris extrusa</name>
    <name type="common">Bark spider</name>
    <name type="synonym">Caerostris bankana</name>
    <dbReference type="NCBI Taxonomy" id="172846"/>
    <lineage>
        <taxon>Eukaryota</taxon>
        <taxon>Metazoa</taxon>
        <taxon>Ecdysozoa</taxon>
        <taxon>Arthropoda</taxon>
        <taxon>Chelicerata</taxon>
        <taxon>Arachnida</taxon>
        <taxon>Araneae</taxon>
        <taxon>Araneomorphae</taxon>
        <taxon>Entelegynae</taxon>
        <taxon>Araneoidea</taxon>
        <taxon>Araneidae</taxon>
        <taxon>Caerostris</taxon>
    </lineage>
</organism>
<dbReference type="EMBL" id="BPLR01021475">
    <property type="protein sequence ID" value="GIX90122.1"/>
    <property type="molecule type" value="Genomic_DNA"/>
</dbReference>
<evidence type="ECO:0000313" key="2">
    <source>
        <dbReference type="EMBL" id="GIX90122.1"/>
    </source>
</evidence>